<dbReference type="PATRIC" id="fig|1637975.4.peg.278"/>
<reference evidence="2 3" key="1">
    <citation type="submission" date="2015-09" db="EMBL/GenBank/DDBJ databases">
        <title>Genome sequencing project for genomic taxonomy and phylogenomics of Bacillus-like bacteria.</title>
        <authorList>
            <person name="Liu B."/>
            <person name="Wang J."/>
            <person name="Zhu Y."/>
            <person name="Liu G."/>
            <person name="Chen Q."/>
            <person name="Chen Z."/>
            <person name="Lan J."/>
            <person name="Che J."/>
            <person name="Ge C."/>
            <person name="Shi H."/>
            <person name="Pan Z."/>
            <person name="Liu X."/>
        </authorList>
    </citation>
    <scope>NUCLEOTIDE SEQUENCE [LARGE SCALE GENOMIC DNA]</scope>
    <source>
        <strain evidence="2 3">FJAT-18043</strain>
    </source>
</reference>
<evidence type="ECO:0000313" key="1">
    <source>
        <dbReference type="EMBL" id="KQL12391.1"/>
    </source>
</evidence>
<proteinExistence type="predicted"/>
<evidence type="ECO:0000313" key="2">
    <source>
        <dbReference type="EMBL" id="KQL17692.1"/>
    </source>
</evidence>
<evidence type="ECO:0000313" key="3">
    <source>
        <dbReference type="Proteomes" id="UP000050996"/>
    </source>
</evidence>
<protein>
    <recommendedName>
        <fullName evidence="4">Bacteriophage SP-beta YorD domain-containing protein</fullName>
    </recommendedName>
</protein>
<keyword evidence="3" id="KW-1185">Reference proteome</keyword>
<name>A0A0Q3SEL2_9BACI</name>
<dbReference type="EMBL" id="LJIX01000006">
    <property type="protein sequence ID" value="KQL17692.1"/>
    <property type="molecule type" value="Genomic_DNA"/>
</dbReference>
<dbReference type="STRING" id="1637975.AN957_03075"/>
<dbReference type="Proteomes" id="UP000050996">
    <property type="component" value="Unassembled WGS sequence"/>
</dbReference>
<organism evidence="2 3">
    <name type="scientific">Cytobacillus solani</name>
    <dbReference type="NCBI Taxonomy" id="1637975"/>
    <lineage>
        <taxon>Bacteria</taxon>
        <taxon>Bacillati</taxon>
        <taxon>Bacillota</taxon>
        <taxon>Bacilli</taxon>
        <taxon>Bacillales</taxon>
        <taxon>Bacillaceae</taxon>
        <taxon>Cytobacillus</taxon>
    </lineage>
</organism>
<dbReference type="RefSeq" id="WP_056682219.1">
    <property type="nucleotide sequence ID" value="NZ_LJIX01000006.1"/>
</dbReference>
<sequence length="99" mass="11333">MYEVIIDEWGEWHVAKNSDGEVTSKLLVTPSQKWRDENQPDVSVPQLPTFEEKLETLEQEKLVLQLALAESIEKQEIDKINNQLALAELVETLTMKGVL</sequence>
<comment type="caution">
    <text evidence="2">The sequence shown here is derived from an EMBL/GenBank/DDBJ whole genome shotgun (WGS) entry which is preliminary data.</text>
</comment>
<gene>
    <name evidence="2" type="ORF">AN957_03075</name>
    <name evidence="1" type="ORF">AN957_26525</name>
</gene>
<evidence type="ECO:0008006" key="4">
    <source>
        <dbReference type="Google" id="ProtNLM"/>
    </source>
</evidence>
<dbReference type="EMBL" id="LJIX01000011">
    <property type="protein sequence ID" value="KQL12391.1"/>
    <property type="molecule type" value="Genomic_DNA"/>
</dbReference>
<accession>A0A0Q3SEL2</accession>
<dbReference type="AlphaFoldDB" id="A0A0Q3SEL2"/>